<evidence type="ECO:0000256" key="1">
    <source>
        <dbReference type="ARBA" id="ARBA00022490"/>
    </source>
</evidence>
<sequence>MALLTLQNVSIGFGGPNILDDITLHVEQGERLCLLGRNGAGKSTLLKLINGTIKPTQGAIQLEPGTKVAMLSQEVTGEGSHSVFDEVLIGLGELGHLLAEYELITSQVAHDPSAENMSRLEKAQHKVDTNNAWSIHRQVQTVLTHLDLNGSDTFGSLSAGTKRRVEMAKALITKPDILLLDEPTNHLDINSITWLEGFLNDYPGTIVFVTHDRSLIRNLSTRIIDVELGTISSWSCDYDTFTQRKEQHTNALLKHRAEFDKKLAEEEQWIRQGVRERRKRNQGRVRELQEMREQRRNRRQLAAKANIETQQADLSGRLVIETFKASFQYDHNPPIVDDLSTTILRGDKVGIIGPNGCGKTTLLRLLLGQLSPTSGRVKLGTNLQIAYFDQLHRQLDPDKAVWQNVIDGYETVEFNGRKRHVIGYLQDFLFMPEQSKKPVRTLSGGERNRLLLAQLFAKPTNLLVLDEPTNDLDMETLELLEELLVNFQGTFLLVSHDREFLNNVVTSTLVFEGGGMVKEYAGGYDDWLKQRKPLPQDETSRPAKPEKKQKKSKPKPAQKKKLSYREKQELEQLPARIEELESEQAGLHEDMAKPDFYKQDSEKISAVMNRSEKLDSKLAELYERWEQLEELNT</sequence>
<feature type="compositionally biased region" description="Basic and acidic residues" evidence="12">
    <location>
        <begin position="586"/>
        <end position="596"/>
    </location>
</feature>
<dbReference type="PANTHER" id="PTHR42855:SF1">
    <property type="entry name" value="ABC TRANSPORTER DOMAIN-CONTAINING PROTEIN"/>
    <property type="match status" value="1"/>
</dbReference>
<dbReference type="InterPro" id="IPR051309">
    <property type="entry name" value="ABCF_ATPase"/>
</dbReference>
<feature type="region of interest" description="Disordered" evidence="12">
    <location>
        <begin position="529"/>
        <end position="596"/>
    </location>
</feature>
<dbReference type="GO" id="GO:0005524">
    <property type="term" value="F:ATP binding"/>
    <property type="evidence" value="ECO:0007669"/>
    <property type="project" value="UniProtKB-UniRule"/>
</dbReference>
<dbReference type="FunFam" id="3.40.50.300:FF:000309">
    <property type="entry name" value="ABC transporter ATP-binding protein"/>
    <property type="match status" value="1"/>
</dbReference>
<feature type="domain" description="ABC transporter" evidence="13">
    <location>
        <begin position="320"/>
        <end position="538"/>
    </location>
</feature>
<dbReference type="InterPro" id="IPR032524">
    <property type="entry name" value="ABC_tran_C"/>
</dbReference>
<feature type="domain" description="ABC transporter" evidence="13">
    <location>
        <begin position="4"/>
        <end position="253"/>
    </location>
</feature>
<evidence type="ECO:0000256" key="5">
    <source>
        <dbReference type="ARBA" id="ARBA00022801"/>
    </source>
</evidence>
<evidence type="ECO:0000256" key="2">
    <source>
        <dbReference type="ARBA" id="ARBA00022737"/>
    </source>
</evidence>
<dbReference type="Proteomes" id="UP000189674">
    <property type="component" value="Chromosome"/>
</dbReference>
<keyword evidence="2 11" id="KW-0677">Repeat</keyword>
<dbReference type="PROSITE" id="PS50893">
    <property type="entry name" value="ABC_TRANSPORTER_2"/>
    <property type="match status" value="2"/>
</dbReference>
<dbReference type="InterPro" id="IPR003593">
    <property type="entry name" value="AAA+_ATPase"/>
</dbReference>
<comment type="subcellular location">
    <subcellularLocation>
        <location evidence="11">Cytoplasm</location>
    </subcellularLocation>
    <text evidence="11">Associates with ribosomes.</text>
</comment>
<keyword evidence="1 11" id="KW-0963">Cytoplasm</keyword>
<dbReference type="FunFam" id="3.40.50.300:FF:000011">
    <property type="entry name" value="Putative ABC transporter ATP-binding component"/>
    <property type="match status" value="1"/>
</dbReference>
<dbReference type="Gene3D" id="1.10.287.380">
    <property type="entry name" value="Valyl-tRNA synthetase, C-terminal domain"/>
    <property type="match status" value="1"/>
</dbReference>
<dbReference type="OrthoDB" id="9760950at2"/>
<evidence type="ECO:0000256" key="8">
    <source>
        <dbReference type="ARBA" id="ARBA00023204"/>
    </source>
</evidence>
<dbReference type="GO" id="GO:0043022">
    <property type="term" value="F:ribosome binding"/>
    <property type="evidence" value="ECO:0007669"/>
    <property type="project" value="UniProtKB-UniRule"/>
</dbReference>
<dbReference type="PANTHER" id="PTHR42855">
    <property type="entry name" value="ABC TRANSPORTER ATP-BINDING SUBUNIT"/>
    <property type="match status" value="1"/>
</dbReference>
<dbReference type="GO" id="GO:0003677">
    <property type="term" value="F:DNA binding"/>
    <property type="evidence" value="ECO:0007669"/>
    <property type="project" value="UniProtKB-UniRule"/>
</dbReference>
<dbReference type="PROSITE" id="PS00211">
    <property type="entry name" value="ABC_TRANSPORTER_1"/>
    <property type="match status" value="1"/>
</dbReference>
<organism evidence="14 15">
    <name type="scientific">Anaerohalosphaera lusitana</name>
    <dbReference type="NCBI Taxonomy" id="1936003"/>
    <lineage>
        <taxon>Bacteria</taxon>
        <taxon>Pseudomonadati</taxon>
        <taxon>Planctomycetota</taxon>
        <taxon>Phycisphaerae</taxon>
        <taxon>Sedimentisphaerales</taxon>
        <taxon>Anaerohalosphaeraceae</taxon>
        <taxon>Anaerohalosphaera</taxon>
    </lineage>
</organism>
<keyword evidence="7 11" id="KW-0238">DNA-binding</keyword>
<dbReference type="CDD" id="cd03221">
    <property type="entry name" value="ABCF_EF-3"/>
    <property type="match status" value="2"/>
</dbReference>
<dbReference type="SUPFAM" id="SSF52540">
    <property type="entry name" value="P-loop containing nucleoside triphosphate hydrolases"/>
    <property type="match status" value="2"/>
</dbReference>
<dbReference type="InterPro" id="IPR027417">
    <property type="entry name" value="P-loop_NTPase"/>
</dbReference>
<dbReference type="GO" id="GO:0005737">
    <property type="term" value="C:cytoplasm"/>
    <property type="evidence" value="ECO:0007669"/>
    <property type="project" value="UniProtKB-SubCell"/>
</dbReference>
<dbReference type="InterPro" id="IPR043686">
    <property type="entry name" value="Uup"/>
</dbReference>
<dbReference type="SMART" id="SM00382">
    <property type="entry name" value="AAA"/>
    <property type="match status" value="2"/>
</dbReference>
<evidence type="ECO:0000256" key="4">
    <source>
        <dbReference type="ARBA" id="ARBA00022763"/>
    </source>
</evidence>
<keyword evidence="8 11" id="KW-0234">DNA repair</keyword>
<dbReference type="GO" id="GO:0006281">
    <property type="term" value="P:DNA repair"/>
    <property type="evidence" value="ECO:0007669"/>
    <property type="project" value="UniProtKB-KW"/>
</dbReference>
<dbReference type="Pfam" id="PF16326">
    <property type="entry name" value="ABC_tran_CTD"/>
    <property type="match status" value="1"/>
</dbReference>
<evidence type="ECO:0000313" key="15">
    <source>
        <dbReference type="Proteomes" id="UP000189674"/>
    </source>
</evidence>
<comment type="similarity">
    <text evidence="10 11">Belongs to the ABC transporter superfamily. ABCF family. Uup subfamily.</text>
</comment>
<feature type="compositionally biased region" description="Basic and acidic residues" evidence="12">
    <location>
        <begin position="529"/>
        <end position="546"/>
    </location>
</feature>
<evidence type="ECO:0000313" key="14">
    <source>
        <dbReference type="EMBL" id="AQT69510.1"/>
    </source>
</evidence>
<evidence type="ECO:0000256" key="3">
    <source>
        <dbReference type="ARBA" id="ARBA00022741"/>
    </source>
</evidence>
<dbReference type="Gene3D" id="3.40.50.300">
    <property type="entry name" value="P-loop containing nucleotide triphosphate hydrolases"/>
    <property type="match status" value="2"/>
</dbReference>
<name>A0A1U9NPH5_9BACT</name>
<keyword evidence="5 11" id="KW-0378">Hydrolase</keyword>
<dbReference type="InterPro" id="IPR032781">
    <property type="entry name" value="ABC_tran_Xtn"/>
</dbReference>
<evidence type="ECO:0000259" key="13">
    <source>
        <dbReference type="PROSITE" id="PS50893"/>
    </source>
</evidence>
<dbReference type="InterPro" id="IPR003439">
    <property type="entry name" value="ABC_transporter-like_ATP-bd"/>
</dbReference>
<dbReference type="InterPro" id="IPR017871">
    <property type="entry name" value="ABC_transporter-like_CS"/>
</dbReference>
<feature type="compositionally biased region" description="Basic residues" evidence="12">
    <location>
        <begin position="547"/>
        <end position="562"/>
    </location>
</feature>
<comment type="function">
    <text evidence="11">Probably plays a role in ribosome assembly or function. May be involved in resolution of branched DNA intermediates that result from template switching in postreplication gaps. Binds DNA and has ATPase activity.</text>
</comment>
<proteinExistence type="inferred from homology"/>
<keyword evidence="3 11" id="KW-0547">Nucleotide-binding</keyword>
<dbReference type="EC" id="3.6.1.-" evidence="11"/>
<evidence type="ECO:0000256" key="7">
    <source>
        <dbReference type="ARBA" id="ARBA00023125"/>
    </source>
</evidence>
<dbReference type="RefSeq" id="WP_146663191.1">
    <property type="nucleotide sequence ID" value="NZ_CP019791.1"/>
</dbReference>
<evidence type="ECO:0000256" key="10">
    <source>
        <dbReference type="ARBA" id="ARBA00061478"/>
    </source>
</evidence>
<dbReference type="Pfam" id="PF12848">
    <property type="entry name" value="ABC_tran_Xtn"/>
    <property type="match status" value="1"/>
</dbReference>
<keyword evidence="6 11" id="KW-0067">ATP-binding</keyword>
<evidence type="ECO:0000256" key="9">
    <source>
        <dbReference type="ARBA" id="ARBA00049360"/>
    </source>
</evidence>
<keyword evidence="4 11" id="KW-0227">DNA damage</keyword>
<evidence type="ECO:0000256" key="6">
    <source>
        <dbReference type="ARBA" id="ARBA00022840"/>
    </source>
</evidence>
<evidence type="ECO:0000256" key="12">
    <source>
        <dbReference type="SAM" id="MobiDB-lite"/>
    </source>
</evidence>
<dbReference type="Pfam" id="PF00005">
    <property type="entry name" value="ABC_tran"/>
    <property type="match status" value="2"/>
</dbReference>
<feature type="binding site" evidence="11">
    <location>
        <begin position="36"/>
        <end position="43"/>
    </location>
    <ligand>
        <name>ATP</name>
        <dbReference type="ChEBI" id="CHEBI:30616"/>
        <label>1</label>
    </ligand>
</feature>
<dbReference type="EMBL" id="CP019791">
    <property type="protein sequence ID" value="AQT69510.1"/>
    <property type="molecule type" value="Genomic_DNA"/>
</dbReference>
<evidence type="ECO:0000256" key="11">
    <source>
        <dbReference type="HAMAP-Rule" id="MF_00848"/>
    </source>
</evidence>
<dbReference type="STRING" id="1936003.STSP2_02701"/>
<comment type="catalytic activity">
    <reaction evidence="9 11">
        <text>ATP + H2O = ADP + phosphate + H(+)</text>
        <dbReference type="Rhea" id="RHEA:13065"/>
        <dbReference type="ChEBI" id="CHEBI:15377"/>
        <dbReference type="ChEBI" id="CHEBI:15378"/>
        <dbReference type="ChEBI" id="CHEBI:30616"/>
        <dbReference type="ChEBI" id="CHEBI:43474"/>
        <dbReference type="ChEBI" id="CHEBI:456216"/>
    </reaction>
</comment>
<dbReference type="InterPro" id="IPR037118">
    <property type="entry name" value="Val-tRNA_synth_C_sf"/>
</dbReference>
<accession>A0A1U9NPH5</accession>
<dbReference type="KEGG" id="alus:STSP2_02701"/>
<gene>
    <name evidence="11 14" type="primary">uup</name>
    <name evidence="14" type="ORF">STSP2_02701</name>
</gene>
<feature type="binding site" evidence="11">
    <location>
        <begin position="353"/>
        <end position="360"/>
    </location>
    <ligand>
        <name>ATP</name>
        <dbReference type="ChEBI" id="CHEBI:30616"/>
        <label>2</label>
    </ligand>
</feature>
<dbReference type="HAMAP" id="MF_00848">
    <property type="entry name" value="Uup"/>
    <property type="match status" value="1"/>
</dbReference>
<keyword evidence="15" id="KW-1185">Reference proteome</keyword>
<protein>
    <recommendedName>
        <fullName evidence="11">ATP-binding protein Uup</fullName>
        <ecNumber evidence="11">3.6.1.-</ecNumber>
    </recommendedName>
</protein>
<dbReference type="GO" id="GO:0016887">
    <property type="term" value="F:ATP hydrolysis activity"/>
    <property type="evidence" value="ECO:0007669"/>
    <property type="project" value="UniProtKB-UniRule"/>
</dbReference>
<dbReference type="AlphaFoldDB" id="A0A1U9NPH5"/>
<reference evidence="15" key="1">
    <citation type="submission" date="2017-02" db="EMBL/GenBank/DDBJ databases">
        <title>Comparative genomics and description of representatives of a novel lineage of planctomycetes thriving in anoxic sediments.</title>
        <authorList>
            <person name="Spring S."/>
            <person name="Bunk B."/>
            <person name="Sproer C."/>
        </authorList>
    </citation>
    <scope>NUCLEOTIDE SEQUENCE [LARGE SCALE GENOMIC DNA]</scope>
    <source>
        <strain evidence="15">ST-NAGAB-D1</strain>
    </source>
</reference>